<dbReference type="Gene3D" id="3.30.1140.40">
    <property type="entry name" value="Tctex-1"/>
    <property type="match status" value="1"/>
</dbReference>
<comment type="similarity">
    <text evidence="1">Belongs to the dynein light chain Tctex-type family.</text>
</comment>
<gene>
    <name evidence="3" type="ORF">chiPu_0010327</name>
</gene>
<dbReference type="CDD" id="cd21451">
    <property type="entry name" value="DLC-like_TCTEX1D"/>
    <property type="match status" value="1"/>
</dbReference>
<dbReference type="OrthoDB" id="10260741at2759"/>
<feature type="compositionally biased region" description="Basic and acidic residues" evidence="2">
    <location>
        <begin position="36"/>
        <end position="50"/>
    </location>
</feature>
<evidence type="ECO:0000256" key="2">
    <source>
        <dbReference type="SAM" id="MobiDB-lite"/>
    </source>
</evidence>
<dbReference type="Proteomes" id="UP000287033">
    <property type="component" value="Unassembled WGS sequence"/>
</dbReference>
<dbReference type="InterPro" id="IPR038586">
    <property type="entry name" value="Tctex-1-like_sf"/>
</dbReference>
<dbReference type="GO" id="GO:0005868">
    <property type="term" value="C:cytoplasmic dynein complex"/>
    <property type="evidence" value="ECO:0007669"/>
    <property type="project" value="TreeGrafter"/>
</dbReference>
<sequence>MGILNALLLLLQEQVMNKDPVVSLLSFTQLSMDKRRSESSVLARDKEKRTSISSKARTNSLTSTCKPATTEVGGVKGGVPLGNVLSVTRPPAFTFSGIVVARRLTKNLKERTALKRAAKIPTVTKIINEQVPPFSSNPPQKFCTFRVQGFLEEYLPDKLRGITYRPALASQLSKEMSDEIKTFAKGILPPRYKLVCMVTLGEKRTEDAVLTSRALWDSYADTFVSHCSECGTMFCVACIFAVYCE</sequence>
<feature type="compositionally biased region" description="Polar residues" evidence="2">
    <location>
        <begin position="51"/>
        <end position="66"/>
    </location>
</feature>
<dbReference type="PANTHER" id="PTHR21255:SF61">
    <property type="entry name" value="TCTEX1 DOMAIN CONTAINING 1"/>
    <property type="match status" value="1"/>
</dbReference>
<dbReference type="GO" id="GO:0045505">
    <property type="term" value="F:dynein intermediate chain binding"/>
    <property type="evidence" value="ECO:0007669"/>
    <property type="project" value="TreeGrafter"/>
</dbReference>
<keyword evidence="4" id="KW-1185">Reference proteome</keyword>
<dbReference type="InterPro" id="IPR005334">
    <property type="entry name" value="Tctex-1-like"/>
</dbReference>
<dbReference type="OMA" id="PKFCANM"/>
<protein>
    <recommendedName>
        <fullName evidence="5">Tctex1 domain-containing protein 2</fullName>
    </recommendedName>
</protein>
<proteinExistence type="inferred from homology"/>
<comment type="caution">
    <text evidence="3">The sequence shown here is derived from an EMBL/GenBank/DDBJ whole genome shotgun (WGS) entry which is preliminary data.</text>
</comment>
<dbReference type="GO" id="GO:0005737">
    <property type="term" value="C:cytoplasm"/>
    <property type="evidence" value="ECO:0007669"/>
    <property type="project" value="TreeGrafter"/>
</dbReference>
<dbReference type="EMBL" id="BEZZ01000394">
    <property type="protein sequence ID" value="GCC31867.1"/>
    <property type="molecule type" value="Genomic_DNA"/>
</dbReference>
<evidence type="ECO:0000313" key="4">
    <source>
        <dbReference type="Proteomes" id="UP000287033"/>
    </source>
</evidence>
<dbReference type="PANTHER" id="PTHR21255">
    <property type="entry name" value="T-COMPLEX-ASSOCIATED-TESTIS-EXPRESSED 1/ DYNEIN LIGHT CHAIN"/>
    <property type="match status" value="1"/>
</dbReference>
<dbReference type="AlphaFoldDB" id="A0A401SNA5"/>
<dbReference type="Pfam" id="PF03645">
    <property type="entry name" value="Tctex-1"/>
    <property type="match status" value="1"/>
</dbReference>
<dbReference type="STRING" id="137246.A0A401SNA5"/>
<name>A0A401SNA5_CHIPU</name>
<evidence type="ECO:0000313" key="3">
    <source>
        <dbReference type="EMBL" id="GCC31867.1"/>
    </source>
</evidence>
<dbReference type="GO" id="GO:0007018">
    <property type="term" value="P:microtubule-based movement"/>
    <property type="evidence" value="ECO:0007669"/>
    <property type="project" value="TreeGrafter"/>
</dbReference>
<reference evidence="3 4" key="1">
    <citation type="journal article" date="2018" name="Nat. Ecol. Evol.">
        <title>Shark genomes provide insights into elasmobranch evolution and the origin of vertebrates.</title>
        <authorList>
            <person name="Hara Y"/>
            <person name="Yamaguchi K"/>
            <person name="Onimaru K"/>
            <person name="Kadota M"/>
            <person name="Koyanagi M"/>
            <person name="Keeley SD"/>
            <person name="Tatsumi K"/>
            <person name="Tanaka K"/>
            <person name="Motone F"/>
            <person name="Kageyama Y"/>
            <person name="Nozu R"/>
            <person name="Adachi N"/>
            <person name="Nishimura O"/>
            <person name="Nakagawa R"/>
            <person name="Tanegashima C"/>
            <person name="Kiyatake I"/>
            <person name="Matsumoto R"/>
            <person name="Murakumo K"/>
            <person name="Nishida K"/>
            <person name="Terakita A"/>
            <person name="Kuratani S"/>
            <person name="Sato K"/>
            <person name="Hyodo S Kuraku.S."/>
        </authorList>
    </citation>
    <scope>NUCLEOTIDE SEQUENCE [LARGE SCALE GENOMIC DNA]</scope>
</reference>
<evidence type="ECO:0008006" key="5">
    <source>
        <dbReference type="Google" id="ProtNLM"/>
    </source>
</evidence>
<feature type="region of interest" description="Disordered" evidence="2">
    <location>
        <begin position="36"/>
        <end position="66"/>
    </location>
</feature>
<accession>A0A401SNA5</accession>
<organism evidence="3 4">
    <name type="scientific">Chiloscyllium punctatum</name>
    <name type="common">Brownbanded bambooshark</name>
    <name type="synonym">Hemiscyllium punctatum</name>
    <dbReference type="NCBI Taxonomy" id="137246"/>
    <lineage>
        <taxon>Eukaryota</taxon>
        <taxon>Metazoa</taxon>
        <taxon>Chordata</taxon>
        <taxon>Craniata</taxon>
        <taxon>Vertebrata</taxon>
        <taxon>Chondrichthyes</taxon>
        <taxon>Elasmobranchii</taxon>
        <taxon>Galeomorphii</taxon>
        <taxon>Galeoidea</taxon>
        <taxon>Orectolobiformes</taxon>
        <taxon>Hemiscylliidae</taxon>
        <taxon>Chiloscyllium</taxon>
    </lineage>
</organism>
<evidence type="ECO:0000256" key="1">
    <source>
        <dbReference type="ARBA" id="ARBA00005361"/>
    </source>
</evidence>